<dbReference type="InterPro" id="IPR014284">
    <property type="entry name" value="RNA_pol_sigma-70_dom"/>
</dbReference>
<accession>A0A7W8ADA8</accession>
<dbReference type="Gene3D" id="1.10.10.10">
    <property type="entry name" value="Winged helix-like DNA-binding domain superfamily/Winged helix DNA-binding domain"/>
    <property type="match status" value="1"/>
</dbReference>
<dbReference type="PANTHER" id="PTHR43133:SF66">
    <property type="entry name" value="ECF RNA POLYMERASE SIGMA FACTOR SIGK"/>
    <property type="match status" value="1"/>
</dbReference>
<dbReference type="NCBIfam" id="NF007228">
    <property type="entry name" value="PRK09646.1"/>
    <property type="match status" value="1"/>
</dbReference>
<evidence type="ECO:0000259" key="6">
    <source>
        <dbReference type="Pfam" id="PF04542"/>
    </source>
</evidence>
<comment type="caution">
    <text evidence="8">The sequence shown here is derived from an EMBL/GenBank/DDBJ whole genome shotgun (WGS) entry which is preliminary data.</text>
</comment>
<evidence type="ECO:0000256" key="2">
    <source>
        <dbReference type="ARBA" id="ARBA00023015"/>
    </source>
</evidence>
<dbReference type="InterPro" id="IPR013249">
    <property type="entry name" value="RNA_pol_sigma70_r4_t2"/>
</dbReference>
<dbReference type="SUPFAM" id="SSF88659">
    <property type="entry name" value="Sigma3 and sigma4 domains of RNA polymerase sigma factors"/>
    <property type="match status" value="1"/>
</dbReference>
<dbReference type="InterPro" id="IPR013324">
    <property type="entry name" value="RNA_pol_sigma_r3/r4-like"/>
</dbReference>
<protein>
    <submittedName>
        <fullName evidence="8">RNA polymerase sigma-70 factor (ECF subfamily)</fullName>
    </submittedName>
</protein>
<dbReference type="GO" id="GO:0003677">
    <property type="term" value="F:DNA binding"/>
    <property type="evidence" value="ECO:0007669"/>
    <property type="project" value="InterPro"/>
</dbReference>
<evidence type="ECO:0000256" key="1">
    <source>
        <dbReference type="ARBA" id="ARBA00010641"/>
    </source>
</evidence>
<dbReference type="AlphaFoldDB" id="A0A7W8ADA8"/>
<dbReference type="Pfam" id="PF04542">
    <property type="entry name" value="Sigma70_r2"/>
    <property type="match status" value="1"/>
</dbReference>
<comment type="similarity">
    <text evidence="1">Belongs to the sigma-70 factor family. ECF subfamily.</text>
</comment>
<dbReference type="PANTHER" id="PTHR43133">
    <property type="entry name" value="RNA POLYMERASE ECF-TYPE SIGMA FACTO"/>
    <property type="match status" value="1"/>
</dbReference>
<dbReference type="GO" id="GO:0006352">
    <property type="term" value="P:DNA-templated transcription initiation"/>
    <property type="evidence" value="ECO:0007669"/>
    <property type="project" value="InterPro"/>
</dbReference>
<keyword evidence="3" id="KW-0731">Sigma factor</keyword>
<dbReference type="EMBL" id="JACHIN010000020">
    <property type="protein sequence ID" value="MBB5083985.1"/>
    <property type="molecule type" value="Genomic_DNA"/>
</dbReference>
<proteinExistence type="inferred from homology"/>
<dbReference type="GO" id="GO:0016987">
    <property type="term" value="F:sigma factor activity"/>
    <property type="evidence" value="ECO:0007669"/>
    <property type="project" value="UniProtKB-KW"/>
</dbReference>
<evidence type="ECO:0000313" key="8">
    <source>
        <dbReference type="EMBL" id="MBB5083985.1"/>
    </source>
</evidence>
<evidence type="ECO:0000256" key="3">
    <source>
        <dbReference type="ARBA" id="ARBA00023082"/>
    </source>
</evidence>
<dbReference type="SUPFAM" id="SSF88946">
    <property type="entry name" value="Sigma2 domain of RNA polymerase sigma factors"/>
    <property type="match status" value="1"/>
</dbReference>
<gene>
    <name evidence="8" type="ORF">HNR40_009493</name>
</gene>
<dbReference type="InterPro" id="IPR039425">
    <property type="entry name" value="RNA_pol_sigma-70-like"/>
</dbReference>
<feature type="compositionally biased region" description="Basic and acidic residues" evidence="5">
    <location>
        <begin position="1"/>
        <end position="14"/>
    </location>
</feature>
<evidence type="ECO:0000256" key="5">
    <source>
        <dbReference type="SAM" id="MobiDB-lite"/>
    </source>
</evidence>
<evidence type="ECO:0000313" key="9">
    <source>
        <dbReference type="Proteomes" id="UP000568380"/>
    </source>
</evidence>
<dbReference type="Proteomes" id="UP000568380">
    <property type="component" value="Unassembled WGS sequence"/>
</dbReference>
<organism evidence="8 9">
    <name type="scientific">Nonomuraea endophytica</name>
    <dbReference type="NCBI Taxonomy" id="714136"/>
    <lineage>
        <taxon>Bacteria</taxon>
        <taxon>Bacillati</taxon>
        <taxon>Actinomycetota</taxon>
        <taxon>Actinomycetes</taxon>
        <taxon>Streptosporangiales</taxon>
        <taxon>Streptosporangiaceae</taxon>
        <taxon>Nonomuraea</taxon>
    </lineage>
</organism>
<evidence type="ECO:0000259" key="7">
    <source>
        <dbReference type="Pfam" id="PF08281"/>
    </source>
</evidence>
<keyword evidence="9" id="KW-1185">Reference proteome</keyword>
<feature type="region of interest" description="Disordered" evidence="5">
    <location>
        <begin position="1"/>
        <end position="24"/>
    </location>
</feature>
<reference evidence="8 9" key="1">
    <citation type="submission" date="2020-08" db="EMBL/GenBank/DDBJ databases">
        <title>Genomic Encyclopedia of Type Strains, Phase IV (KMG-IV): sequencing the most valuable type-strain genomes for metagenomic binning, comparative biology and taxonomic classification.</title>
        <authorList>
            <person name="Goeker M."/>
        </authorList>
    </citation>
    <scope>NUCLEOTIDE SEQUENCE [LARGE SCALE GENOMIC DNA]</scope>
    <source>
        <strain evidence="8 9">DSM 45385</strain>
    </source>
</reference>
<feature type="domain" description="RNA polymerase sigma-70 region 2" evidence="6">
    <location>
        <begin position="41"/>
        <end position="108"/>
    </location>
</feature>
<dbReference type="Pfam" id="PF08281">
    <property type="entry name" value="Sigma70_r4_2"/>
    <property type="match status" value="1"/>
</dbReference>
<evidence type="ECO:0000256" key="4">
    <source>
        <dbReference type="ARBA" id="ARBA00023163"/>
    </source>
</evidence>
<dbReference type="InterPro" id="IPR036388">
    <property type="entry name" value="WH-like_DNA-bd_sf"/>
</dbReference>
<keyword evidence="4" id="KW-0804">Transcription</keyword>
<feature type="domain" description="RNA polymerase sigma factor 70 region 4 type 2" evidence="7">
    <location>
        <begin position="140"/>
        <end position="193"/>
    </location>
</feature>
<dbReference type="Gene3D" id="1.10.1740.10">
    <property type="match status" value="1"/>
</dbReference>
<dbReference type="InterPro" id="IPR013325">
    <property type="entry name" value="RNA_pol_sigma_r2"/>
</dbReference>
<sequence>MTHSRERDDPDQHRTGPGPAPPVQELLRQSGRGDRDAFSRLYDQVSGVLYGLVLRVVRDRGQSEEVVQEVLLEIWRQAPRYDSTRGGAMAWMTTIAHRRAVDRVRSAQAGADREAAAGRREVAGGDYDSVAEAVEDRLERERVRRCLDGLTDLQHQAVTLAFYGGHSYPEVAQLLATPLGTIKTRMRDGLIRLRDCLGVAT</sequence>
<dbReference type="InterPro" id="IPR007627">
    <property type="entry name" value="RNA_pol_sigma70_r2"/>
</dbReference>
<dbReference type="RefSeq" id="WP_184973548.1">
    <property type="nucleotide sequence ID" value="NZ_JACHIN010000020.1"/>
</dbReference>
<keyword evidence="2" id="KW-0805">Transcription regulation</keyword>
<dbReference type="NCBIfam" id="TIGR02937">
    <property type="entry name" value="sigma70-ECF"/>
    <property type="match status" value="1"/>
</dbReference>
<dbReference type="CDD" id="cd06171">
    <property type="entry name" value="Sigma70_r4"/>
    <property type="match status" value="1"/>
</dbReference>
<name>A0A7W8ADA8_9ACTN</name>